<comment type="caution">
    <text evidence="1">The sequence shown here is derived from an EMBL/GenBank/DDBJ whole genome shotgun (WGS) entry which is preliminary data.</text>
</comment>
<keyword evidence="2" id="KW-1185">Reference proteome</keyword>
<accession>A0ABR1F7H7</accession>
<reference evidence="1 2" key="1">
    <citation type="submission" date="2024-03" db="EMBL/GenBank/DDBJ databases">
        <title>Genome-scale model development and genomic sequencing of the oleaginous clade Lipomyces.</title>
        <authorList>
            <consortium name="Lawrence Berkeley National Laboratory"/>
            <person name="Czajka J.J."/>
            <person name="Han Y."/>
            <person name="Kim J."/>
            <person name="Mondo S.J."/>
            <person name="Hofstad B.A."/>
            <person name="Robles A."/>
            <person name="Haridas S."/>
            <person name="Riley R."/>
            <person name="LaButti K."/>
            <person name="Pangilinan J."/>
            <person name="Andreopoulos W."/>
            <person name="Lipzen A."/>
            <person name="Yan J."/>
            <person name="Wang M."/>
            <person name="Ng V."/>
            <person name="Grigoriev I.V."/>
            <person name="Spatafora J.W."/>
            <person name="Magnuson J.K."/>
            <person name="Baker S.E."/>
            <person name="Pomraning K.R."/>
        </authorList>
    </citation>
    <scope>NUCLEOTIDE SEQUENCE [LARGE SCALE GENOMIC DNA]</scope>
    <source>
        <strain evidence="1 2">Phaff 52-87</strain>
    </source>
</reference>
<dbReference type="PANTHER" id="PTHR33606:SF3">
    <property type="entry name" value="PROTEIN YCII"/>
    <property type="match status" value="1"/>
</dbReference>
<gene>
    <name evidence="1" type="ORF">BZA70DRAFT_277069</name>
</gene>
<name>A0ABR1F7H7_9ASCO</name>
<protein>
    <submittedName>
        <fullName evidence="1">YCII-related domain protein</fullName>
    </submittedName>
</protein>
<organism evidence="1 2">
    <name type="scientific">Myxozyma melibiosi</name>
    <dbReference type="NCBI Taxonomy" id="54550"/>
    <lineage>
        <taxon>Eukaryota</taxon>
        <taxon>Fungi</taxon>
        <taxon>Dikarya</taxon>
        <taxon>Ascomycota</taxon>
        <taxon>Saccharomycotina</taxon>
        <taxon>Lipomycetes</taxon>
        <taxon>Lipomycetales</taxon>
        <taxon>Lipomycetaceae</taxon>
        <taxon>Myxozyma</taxon>
    </lineage>
</organism>
<sequence>MSAQLYEYVVIIPDKDDAECVRCLLSQSRPALRSIPTNLCLQVNRRVAVRQEHLVGVKKLFADGVMTSGGAYLDGPITTESTPSFKGSVVTMLAESKEQVKEIMMKDVYSSNDVWDWEKAQIFNFACAVRKAKE</sequence>
<dbReference type="Gene3D" id="3.30.70.1060">
    <property type="entry name" value="Dimeric alpha+beta barrel"/>
    <property type="match status" value="1"/>
</dbReference>
<evidence type="ECO:0000313" key="1">
    <source>
        <dbReference type="EMBL" id="KAK7205796.1"/>
    </source>
</evidence>
<dbReference type="InterPro" id="IPR011008">
    <property type="entry name" value="Dimeric_a/b-barrel"/>
</dbReference>
<dbReference type="GeneID" id="90037911"/>
<evidence type="ECO:0000313" key="2">
    <source>
        <dbReference type="Proteomes" id="UP001498771"/>
    </source>
</evidence>
<proteinExistence type="predicted"/>
<dbReference type="Proteomes" id="UP001498771">
    <property type="component" value="Unassembled WGS sequence"/>
</dbReference>
<dbReference type="PANTHER" id="PTHR33606">
    <property type="entry name" value="PROTEIN YCII"/>
    <property type="match status" value="1"/>
</dbReference>
<dbReference type="InterPro" id="IPR051807">
    <property type="entry name" value="Sec-metab_biosynth-assoc"/>
</dbReference>
<dbReference type="EMBL" id="JBBJBU010000004">
    <property type="protein sequence ID" value="KAK7205796.1"/>
    <property type="molecule type" value="Genomic_DNA"/>
</dbReference>
<dbReference type="RefSeq" id="XP_064768829.1">
    <property type="nucleotide sequence ID" value="XM_064912399.1"/>
</dbReference>
<dbReference type="SUPFAM" id="SSF54909">
    <property type="entry name" value="Dimeric alpha+beta barrel"/>
    <property type="match status" value="1"/>
</dbReference>